<dbReference type="AlphaFoldDB" id="A0A450XXI5"/>
<sequence length="29" mass="3460">MLLDWSEQVLYAQSIDEVFYSSKSPRTEH</sequence>
<proteinExistence type="predicted"/>
<gene>
    <name evidence="2" type="ORF">BECKMB1821H_GA0114242_10551</name>
    <name evidence="1" type="ORF">BECKMB1821I_GA0114274_10581</name>
</gene>
<evidence type="ECO:0000313" key="1">
    <source>
        <dbReference type="EMBL" id="VFK33983.1"/>
    </source>
</evidence>
<protein>
    <submittedName>
        <fullName evidence="1">Uncharacterized protein</fullName>
    </submittedName>
</protein>
<evidence type="ECO:0000313" key="2">
    <source>
        <dbReference type="EMBL" id="VFK76397.1"/>
    </source>
</evidence>
<dbReference type="EMBL" id="CAADFQ010000058">
    <property type="protein sequence ID" value="VFK33983.1"/>
    <property type="molecule type" value="Genomic_DNA"/>
</dbReference>
<name>A0A450XXI5_9GAMM</name>
<dbReference type="EMBL" id="CAADGH010000055">
    <property type="protein sequence ID" value="VFK76397.1"/>
    <property type="molecule type" value="Genomic_DNA"/>
</dbReference>
<organism evidence="1">
    <name type="scientific">Candidatus Kentrum sp. MB</name>
    <dbReference type="NCBI Taxonomy" id="2138164"/>
    <lineage>
        <taxon>Bacteria</taxon>
        <taxon>Pseudomonadati</taxon>
        <taxon>Pseudomonadota</taxon>
        <taxon>Gammaproteobacteria</taxon>
        <taxon>Candidatus Kentrum</taxon>
    </lineage>
</organism>
<reference evidence="1" key="1">
    <citation type="submission" date="2019-02" db="EMBL/GenBank/DDBJ databases">
        <authorList>
            <person name="Gruber-Vodicka R. H."/>
            <person name="Seah K. B. B."/>
        </authorList>
    </citation>
    <scope>NUCLEOTIDE SEQUENCE</scope>
    <source>
        <strain evidence="2">BECK_BZ198</strain>
        <strain evidence="1">BECK_BZ199</strain>
    </source>
</reference>
<accession>A0A450XXI5</accession>